<dbReference type="PANTHER" id="PTHR43501">
    <property type="entry name" value="CYTOSOL NON-SPECIFIC DIPEPTIDASE"/>
    <property type="match status" value="1"/>
</dbReference>
<sequence length="100" mass="10428">TVLLEPTTRAAPAMRADSQQRFLALLNGTPNGVIRMSDAVKGVVETSLNVGVVTTSENEAEIICLIRSLIDSGKDYVVEMLTALGQLAGAKVAPKGGYPG</sequence>
<evidence type="ECO:0000313" key="1">
    <source>
        <dbReference type="EMBL" id="MDQ9557780.1"/>
    </source>
</evidence>
<gene>
    <name evidence="1" type="ORF">RF091_20005</name>
</gene>
<dbReference type="EMBL" id="JAVIPQ010000372">
    <property type="protein sequence ID" value="MDQ9557780.1"/>
    <property type="molecule type" value="Genomic_DNA"/>
</dbReference>
<dbReference type="InterPro" id="IPR001160">
    <property type="entry name" value="Peptidase_M20C"/>
</dbReference>
<proteinExistence type="predicted"/>
<organism evidence="1 2">
    <name type="scientific">Serratia marcescens</name>
    <dbReference type="NCBI Taxonomy" id="615"/>
    <lineage>
        <taxon>Bacteria</taxon>
        <taxon>Pseudomonadati</taxon>
        <taxon>Pseudomonadota</taxon>
        <taxon>Gammaproteobacteria</taxon>
        <taxon>Enterobacterales</taxon>
        <taxon>Yersiniaceae</taxon>
        <taxon>Serratia</taxon>
    </lineage>
</organism>
<reference evidence="1 2" key="1">
    <citation type="submission" date="2023-07" db="EMBL/GenBank/DDBJ databases">
        <title>Pathogens genome sequencing project 196.</title>
        <authorList>
            <person name="Cao X."/>
        </authorList>
    </citation>
    <scope>NUCLEOTIDE SEQUENCE [LARGE SCALE GENOMIC DNA]</scope>
    <source>
        <strain evidence="1 2">SM41</strain>
    </source>
</reference>
<dbReference type="Proteomes" id="UP001234811">
    <property type="component" value="Unassembled WGS sequence"/>
</dbReference>
<name>A0ABD5BMD6_SERMA</name>
<dbReference type="PANTHER" id="PTHR43501:SF1">
    <property type="entry name" value="CYTOSOL NON-SPECIFIC DIPEPTIDASE"/>
    <property type="match status" value="1"/>
</dbReference>
<protein>
    <submittedName>
        <fullName evidence="1">Cytosol nonspecific dipeptidase</fullName>
    </submittedName>
</protein>
<evidence type="ECO:0000313" key="2">
    <source>
        <dbReference type="Proteomes" id="UP001234811"/>
    </source>
</evidence>
<dbReference type="AlphaFoldDB" id="A0ABD5BMD6"/>
<feature type="non-terminal residue" evidence="1">
    <location>
        <position position="100"/>
    </location>
</feature>
<comment type="caution">
    <text evidence="1">The sequence shown here is derived from an EMBL/GenBank/DDBJ whole genome shotgun (WGS) entry which is preliminary data.</text>
</comment>
<feature type="non-terminal residue" evidence="1">
    <location>
        <position position="1"/>
    </location>
</feature>
<accession>A0ABD5BMD6</accession>